<feature type="region of interest" description="Disordered" evidence="1">
    <location>
        <begin position="229"/>
        <end position="255"/>
    </location>
</feature>
<accession>A0A3Q0FUI9</accession>
<organism evidence="2 3">
    <name type="scientific">Alligator sinensis</name>
    <name type="common">Chinese alligator</name>
    <dbReference type="NCBI Taxonomy" id="38654"/>
    <lineage>
        <taxon>Eukaryota</taxon>
        <taxon>Metazoa</taxon>
        <taxon>Chordata</taxon>
        <taxon>Craniata</taxon>
        <taxon>Vertebrata</taxon>
        <taxon>Euteleostomi</taxon>
        <taxon>Archelosauria</taxon>
        <taxon>Archosauria</taxon>
        <taxon>Crocodylia</taxon>
        <taxon>Alligatoridae</taxon>
        <taxon>Alligatorinae</taxon>
        <taxon>Alligator</taxon>
    </lineage>
</organism>
<dbReference type="PANTHER" id="PTHR31198">
    <property type="entry name" value="COILED-COIL DOMAIN-CONTAINING PROTEIN 84"/>
    <property type="match status" value="1"/>
</dbReference>
<dbReference type="GeneID" id="102386979"/>
<reference evidence="3" key="1">
    <citation type="submission" date="2025-08" db="UniProtKB">
        <authorList>
            <consortium name="RefSeq"/>
        </authorList>
    </citation>
    <scope>IDENTIFICATION</scope>
</reference>
<evidence type="ECO:0000313" key="2">
    <source>
        <dbReference type="Proteomes" id="UP000189705"/>
    </source>
</evidence>
<evidence type="ECO:0000256" key="1">
    <source>
        <dbReference type="SAM" id="MobiDB-lite"/>
    </source>
</evidence>
<dbReference type="InParanoid" id="A0A3Q0FUI9"/>
<dbReference type="InterPro" id="IPR028015">
    <property type="entry name" value="CCDC84-like"/>
</dbReference>
<dbReference type="PANTHER" id="PTHR31198:SF1">
    <property type="entry name" value="CENTROSOMAL AT-AC SPLICING FACTOR"/>
    <property type="match status" value="1"/>
</dbReference>
<dbReference type="Proteomes" id="UP000189705">
    <property type="component" value="Unplaced"/>
</dbReference>
<feature type="non-terminal residue" evidence="3">
    <location>
        <position position="1"/>
    </location>
</feature>
<protein>
    <submittedName>
        <fullName evidence="3">Coiled-coil domain-containing protein 84</fullName>
    </submittedName>
</protein>
<dbReference type="CTD" id="338657"/>
<dbReference type="KEGG" id="asn:102386979"/>
<gene>
    <name evidence="3" type="primary">CCDC84</name>
</gene>
<proteinExistence type="predicted"/>
<dbReference type="AlphaFoldDB" id="A0A3Q0FUI9"/>
<sequence length="255" mass="29143">PASPPSPRSAEHRSALHRFWWENKAEPKLKHHFLVSPQDYARFQSSLVKAVDAYEEKEDKTIEEMASRIREVEESRRQLVQAALEPERETEPCDGPSVFSAACVSESDITCCTKEQPGPSGMQPLSDLDWMEKGHALTFIGHQETGGKGNIHTGAKPPWLVQDEEEEAGNKQQIGPSYEEFLKEKEKQKLKKLPAERVGANFDHTSQTGEGWLPSFGRVWNHGRRWQSRHQFKAEAGQKTHRQRRNTRRPKSEVL</sequence>
<dbReference type="Pfam" id="PF14968">
    <property type="entry name" value="CCDC84"/>
    <property type="match status" value="1"/>
</dbReference>
<dbReference type="RefSeq" id="XP_025049815.1">
    <property type="nucleotide sequence ID" value="XM_025194030.1"/>
</dbReference>
<dbReference type="STRING" id="38654.A0A3Q0FUI9"/>
<evidence type="ECO:0000313" key="3">
    <source>
        <dbReference type="RefSeq" id="XP_025049815.1"/>
    </source>
</evidence>
<name>A0A3Q0FUI9_ALLSI</name>
<feature type="compositionally biased region" description="Basic residues" evidence="1">
    <location>
        <begin position="239"/>
        <end position="249"/>
    </location>
</feature>
<keyword evidence="2" id="KW-1185">Reference proteome</keyword>